<dbReference type="PANTHER" id="PTHR24276:SF98">
    <property type="entry name" value="FI18310P1-RELATED"/>
    <property type="match status" value="1"/>
</dbReference>
<evidence type="ECO:0000313" key="8">
    <source>
        <dbReference type="EMBL" id="KAF0683923.1"/>
    </source>
</evidence>
<dbReference type="InterPro" id="IPR001254">
    <property type="entry name" value="Trypsin_dom"/>
</dbReference>
<name>A0A485LTL8_9STRA</name>
<dbReference type="InterPro" id="IPR043504">
    <property type="entry name" value="Peptidase_S1_PA_chymotrypsin"/>
</dbReference>
<keyword evidence="2 6" id="KW-0732">Signal</keyword>
<dbReference type="InterPro" id="IPR009003">
    <property type="entry name" value="Peptidase_S1_PA"/>
</dbReference>
<feature type="domain" description="Peptidase S1" evidence="7">
    <location>
        <begin position="34"/>
        <end position="247"/>
    </location>
</feature>
<feature type="signal peptide" evidence="6">
    <location>
        <begin position="1"/>
        <end position="16"/>
    </location>
</feature>
<gene>
    <name evidence="9" type="primary">Aste57867_24004</name>
    <name evidence="8" type="ORF">As57867_023931</name>
    <name evidence="9" type="ORF">ASTE57867_24004</name>
</gene>
<accession>A0A485LTL8</accession>
<dbReference type="GO" id="GO:0004252">
    <property type="term" value="F:serine-type endopeptidase activity"/>
    <property type="evidence" value="ECO:0007669"/>
    <property type="project" value="InterPro"/>
</dbReference>
<feature type="chain" id="PRO_5033437802" evidence="6">
    <location>
        <begin position="17"/>
        <end position="250"/>
    </location>
</feature>
<evidence type="ECO:0000313" key="10">
    <source>
        <dbReference type="Proteomes" id="UP000332933"/>
    </source>
</evidence>
<dbReference type="Gene3D" id="2.40.10.10">
    <property type="entry name" value="Trypsin-like serine proteases"/>
    <property type="match status" value="1"/>
</dbReference>
<evidence type="ECO:0000256" key="3">
    <source>
        <dbReference type="ARBA" id="ARBA00023026"/>
    </source>
</evidence>
<keyword evidence="5" id="KW-0325">Glycoprotein</keyword>
<evidence type="ECO:0000256" key="1">
    <source>
        <dbReference type="ARBA" id="ARBA00007664"/>
    </source>
</evidence>
<evidence type="ECO:0000256" key="2">
    <source>
        <dbReference type="ARBA" id="ARBA00022729"/>
    </source>
</evidence>
<dbReference type="Pfam" id="PF00089">
    <property type="entry name" value="Trypsin"/>
    <property type="match status" value="1"/>
</dbReference>
<evidence type="ECO:0000259" key="7">
    <source>
        <dbReference type="PROSITE" id="PS50240"/>
    </source>
</evidence>
<dbReference type="InterPro" id="IPR001314">
    <property type="entry name" value="Peptidase_S1A"/>
</dbReference>
<dbReference type="PROSITE" id="PS50240">
    <property type="entry name" value="TRYPSIN_DOM"/>
    <property type="match status" value="1"/>
</dbReference>
<organism evidence="9 10">
    <name type="scientific">Aphanomyces stellatus</name>
    <dbReference type="NCBI Taxonomy" id="120398"/>
    <lineage>
        <taxon>Eukaryota</taxon>
        <taxon>Sar</taxon>
        <taxon>Stramenopiles</taxon>
        <taxon>Oomycota</taxon>
        <taxon>Saprolegniomycetes</taxon>
        <taxon>Saprolegniales</taxon>
        <taxon>Verrucalvaceae</taxon>
        <taxon>Aphanomyces</taxon>
    </lineage>
</organism>
<protein>
    <submittedName>
        <fullName evidence="9">Aste57867_24004 protein</fullName>
    </submittedName>
</protein>
<dbReference type="SMART" id="SM00020">
    <property type="entry name" value="Tryp_SPc"/>
    <property type="match status" value="1"/>
</dbReference>
<dbReference type="GO" id="GO:0006508">
    <property type="term" value="P:proteolysis"/>
    <property type="evidence" value="ECO:0007669"/>
    <property type="project" value="InterPro"/>
</dbReference>
<dbReference type="AlphaFoldDB" id="A0A485LTL8"/>
<reference evidence="9 10" key="1">
    <citation type="submission" date="2019-03" db="EMBL/GenBank/DDBJ databases">
        <authorList>
            <person name="Gaulin E."/>
            <person name="Dumas B."/>
        </authorList>
    </citation>
    <scope>NUCLEOTIDE SEQUENCE [LARGE SCALE GENOMIC DNA]</scope>
    <source>
        <strain evidence="9">CBS 568.67</strain>
    </source>
</reference>
<dbReference type="PANTHER" id="PTHR24276">
    <property type="entry name" value="POLYSERASE-RELATED"/>
    <property type="match status" value="1"/>
</dbReference>
<keyword evidence="10" id="KW-1185">Reference proteome</keyword>
<sequence>MLPTILLVALVALTHAYKPESFNVIPVASTAPTYTAALSTARGDRILCVGHVIAPAIILTTASCATNHIQSATIGVTKLSNTTAAETIQVDRSIPHPSYDPTTRANDVAVLHLATPSAAAPVAISWDVIDASQPVTLRGWGQLVDGTKVNNALMETSASVWANTDCAFVYAKVASPDSISDSVLCAGGQSTDACVGDAGDALTIVDDDGQEKLVGLSSWSVECDAAGVPGVYTRLSSVRDFVEPFVAVEV</sequence>
<keyword evidence="4" id="KW-1015">Disulfide bond</keyword>
<evidence type="ECO:0000256" key="6">
    <source>
        <dbReference type="SAM" id="SignalP"/>
    </source>
</evidence>
<evidence type="ECO:0000256" key="4">
    <source>
        <dbReference type="ARBA" id="ARBA00023157"/>
    </source>
</evidence>
<evidence type="ECO:0000313" key="9">
    <source>
        <dbReference type="EMBL" id="VFU00647.1"/>
    </source>
</evidence>
<dbReference type="EMBL" id="VJMH01007338">
    <property type="protein sequence ID" value="KAF0683923.1"/>
    <property type="molecule type" value="Genomic_DNA"/>
</dbReference>
<dbReference type="CDD" id="cd00190">
    <property type="entry name" value="Tryp_SPc"/>
    <property type="match status" value="1"/>
</dbReference>
<reference evidence="8" key="2">
    <citation type="submission" date="2019-06" db="EMBL/GenBank/DDBJ databases">
        <title>Genomics analysis of Aphanomyces spp. identifies a new class of oomycete effector associated with host adaptation.</title>
        <authorList>
            <person name="Gaulin E."/>
        </authorList>
    </citation>
    <scope>NUCLEOTIDE SEQUENCE</scope>
    <source>
        <strain evidence="8">CBS 578.67</strain>
    </source>
</reference>
<evidence type="ECO:0000256" key="5">
    <source>
        <dbReference type="ARBA" id="ARBA00023180"/>
    </source>
</evidence>
<dbReference type="EMBL" id="CAADRA010007364">
    <property type="protein sequence ID" value="VFU00647.1"/>
    <property type="molecule type" value="Genomic_DNA"/>
</dbReference>
<dbReference type="PRINTS" id="PR00722">
    <property type="entry name" value="CHYMOTRYPSIN"/>
</dbReference>
<dbReference type="OrthoDB" id="44567at2759"/>
<dbReference type="Proteomes" id="UP000332933">
    <property type="component" value="Unassembled WGS sequence"/>
</dbReference>
<comment type="similarity">
    <text evidence="1">Belongs to the peptidase S1 family.</text>
</comment>
<keyword evidence="3" id="KW-0843">Virulence</keyword>
<dbReference type="SUPFAM" id="SSF50494">
    <property type="entry name" value="Trypsin-like serine proteases"/>
    <property type="match status" value="1"/>
</dbReference>
<proteinExistence type="inferred from homology"/>
<dbReference type="InterPro" id="IPR050430">
    <property type="entry name" value="Peptidase_S1"/>
</dbReference>